<reference evidence="2 3" key="1">
    <citation type="submission" date="2017-03" db="EMBL/GenBank/DDBJ databases">
        <title>Genomes of endolithic fungi from Antarctica.</title>
        <authorList>
            <person name="Coleine C."/>
            <person name="Masonjones S."/>
            <person name="Stajich J.E."/>
        </authorList>
    </citation>
    <scope>NUCLEOTIDE SEQUENCE [LARGE SCALE GENOMIC DNA]</scope>
    <source>
        <strain evidence="2 3">CCFEE 5311</strain>
    </source>
</reference>
<dbReference type="OrthoDB" id="3906462at2759"/>
<protein>
    <submittedName>
        <fullName evidence="2">Uncharacterized protein</fullName>
    </submittedName>
</protein>
<accession>A0A4U0UQV5</accession>
<evidence type="ECO:0000313" key="3">
    <source>
        <dbReference type="Proteomes" id="UP000310066"/>
    </source>
</evidence>
<evidence type="ECO:0000256" key="1">
    <source>
        <dbReference type="SAM" id="MobiDB-lite"/>
    </source>
</evidence>
<name>A0A4U0UQV5_9PEZI</name>
<evidence type="ECO:0000313" key="2">
    <source>
        <dbReference type="EMBL" id="TKA38260.1"/>
    </source>
</evidence>
<dbReference type="EMBL" id="NAJP01000046">
    <property type="protein sequence ID" value="TKA38260.1"/>
    <property type="molecule type" value="Genomic_DNA"/>
</dbReference>
<feature type="region of interest" description="Disordered" evidence="1">
    <location>
        <begin position="1"/>
        <end position="44"/>
    </location>
</feature>
<proteinExistence type="predicted"/>
<dbReference type="Proteomes" id="UP000310066">
    <property type="component" value="Unassembled WGS sequence"/>
</dbReference>
<gene>
    <name evidence="2" type="ORF">B0A54_09200</name>
</gene>
<dbReference type="AlphaFoldDB" id="A0A4U0UQV5"/>
<organism evidence="2 3">
    <name type="scientific">Friedmanniomyces endolithicus</name>
    <dbReference type="NCBI Taxonomy" id="329885"/>
    <lineage>
        <taxon>Eukaryota</taxon>
        <taxon>Fungi</taxon>
        <taxon>Dikarya</taxon>
        <taxon>Ascomycota</taxon>
        <taxon>Pezizomycotina</taxon>
        <taxon>Dothideomycetes</taxon>
        <taxon>Dothideomycetidae</taxon>
        <taxon>Mycosphaerellales</taxon>
        <taxon>Teratosphaeriaceae</taxon>
        <taxon>Friedmanniomyces</taxon>
    </lineage>
</organism>
<comment type="caution">
    <text evidence="2">The sequence shown here is derived from an EMBL/GenBank/DDBJ whole genome shotgun (WGS) entry which is preliminary data.</text>
</comment>
<sequence length="108" mass="11920">MIQKYNAAASAPSAALQISTGKPMELPTASSHPETQDTELPLSSPKKRVRFAIDVAESSAEPDEDMEWVMVDVDARPQPTADRKKSWAVLQAYNAFLSSRRSAFWPGR</sequence>